<evidence type="ECO:0000313" key="3">
    <source>
        <dbReference type="EMBL" id="CBK20698.2"/>
    </source>
</evidence>
<dbReference type="RefSeq" id="XP_012894746.1">
    <property type="nucleotide sequence ID" value="XM_013039292.1"/>
</dbReference>
<accession>D8LYP3</accession>
<dbReference type="InterPro" id="IPR011604">
    <property type="entry name" value="PDDEXK-like_dom_sf"/>
</dbReference>
<sequence>MLFIFATFLSFSRLIGLPVPYLSYGSSLHGCLQDFSTLLYNPQLREHYANRIAKQPTEANLRALLNSSENSKQIQTLLDQYKALGETPDETDIIRAVLRHHWKEEDYDSPATKKLMKLHYYNGVMSYLKREIKRYFENPEIAPISVESEFALDGSIEVDGREEKYRFRGVFDRIEGKNGKPETIVEYKSNPSNKELNEESFASNVKTYVDAFRKLNGSDPSNMWFENIESGIRCQVDLGKMDGKLIESNITKYIRGVRACDFSRCKNEFQCSRCEFRDIC</sequence>
<dbReference type="Pfam" id="PF12705">
    <property type="entry name" value="PDDEXK_1"/>
    <property type="match status" value="1"/>
</dbReference>
<evidence type="ECO:0000313" key="4">
    <source>
        <dbReference type="Proteomes" id="UP000008312"/>
    </source>
</evidence>
<dbReference type="AlphaFoldDB" id="D8LYP3"/>
<dbReference type="Proteomes" id="UP000008312">
    <property type="component" value="Unassembled WGS sequence"/>
</dbReference>
<name>D8LYP3_BLAHO</name>
<keyword evidence="1" id="KW-0732">Signal</keyword>
<feature type="domain" description="PD-(D/E)XK endonuclease-like" evidence="2">
    <location>
        <begin position="24"/>
        <end position="280"/>
    </location>
</feature>
<evidence type="ECO:0000259" key="2">
    <source>
        <dbReference type="Pfam" id="PF12705"/>
    </source>
</evidence>
<dbReference type="InterPro" id="IPR038726">
    <property type="entry name" value="PDDEXK_AddAB-type"/>
</dbReference>
<reference evidence="3" key="1">
    <citation type="submission" date="2010-02" db="EMBL/GenBank/DDBJ databases">
        <title>Sequencing and annotation of the Blastocystis hominis genome.</title>
        <authorList>
            <person name="Wincker P."/>
        </authorList>
    </citation>
    <scope>NUCLEOTIDE SEQUENCE</scope>
    <source>
        <strain evidence="3">Singapore isolate B</strain>
    </source>
</reference>
<feature type="signal peptide" evidence="1">
    <location>
        <begin position="1"/>
        <end position="16"/>
    </location>
</feature>
<dbReference type="GeneID" id="24922298"/>
<dbReference type="EMBL" id="FN668639">
    <property type="protein sequence ID" value="CBK20698.2"/>
    <property type="molecule type" value="Genomic_DNA"/>
</dbReference>
<keyword evidence="4" id="KW-1185">Reference proteome</keyword>
<protein>
    <recommendedName>
        <fullName evidence="2">PD-(D/E)XK endonuclease-like domain-containing protein</fullName>
    </recommendedName>
</protein>
<evidence type="ECO:0000256" key="1">
    <source>
        <dbReference type="SAM" id="SignalP"/>
    </source>
</evidence>
<dbReference type="Gene3D" id="3.90.320.10">
    <property type="match status" value="1"/>
</dbReference>
<dbReference type="InParanoid" id="D8LYP3"/>
<proteinExistence type="predicted"/>
<dbReference type="OrthoDB" id="203267at2759"/>
<organism evidence="3">
    <name type="scientific">Blastocystis hominis</name>
    <dbReference type="NCBI Taxonomy" id="12968"/>
    <lineage>
        <taxon>Eukaryota</taxon>
        <taxon>Sar</taxon>
        <taxon>Stramenopiles</taxon>
        <taxon>Bigyra</taxon>
        <taxon>Opalozoa</taxon>
        <taxon>Opalinata</taxon>
        <taxon>Blastocystidae</taxon>
        <taxon>Blastocystis</taxon>
    </lineage>
</organism>
<gene>
    <name evidence="3" type="ORF">GSBLH_T00006173001</name>
</gene>
<feature type="chain" id="PRO_5003117641" description="PD-(D/E)XK endonuclease-like domain-containing protein" evidence="1">
    <location>
        <begin position="17"/>
        <end position="280"/>
    </location>
</feature>